<gene>
    <name evidence="1" type="ORF">CCACVL1_11174</name>
</gene>
<evidence type="ECO:0000313" key="2">
    <source>
        <dbReference type="Proteomes" id="UP000188268"/>
    </source>
</evidence>
<dbReference type="AlphaFoldDB" id="A0A1R3IMH9"/>
<evidence type="ECO:0000313" key="1">
    <source>
        <dbReference type="EMBL" id="OMO83788.1"/>
    </source>
</evidence>
<comment type="caution">
    <text evidence="1">The sequence shown here is derived from an EMBL/GenBank/DDBJ whole genome shotgun (WGS) entry which is preliminary data.</text>
</comment>
<accession>A0A1R3IMH9</accession>
<protein>
    <submittedName>
        <fullName evidence="1">Uncharacterized protein</fullName>
    </submittedName>
</protein>
<organism evidence="1 2">
    <name type="scientific">Corchorus capsularis</name>
    <name type="common">Jute</name>
    <dbReference type="NCBI Taxonomy" id="210143"/>
    <lineage>
        <taxon>Eukaryota</taxon>
        <taxon>Viridiplantae</taxon>
        <taxon>Streptophyta</taxon>
        <taxon>Embryophyta</taxon>
        <taxon>Tracheophyta</taxon>
        <taxon>Spermatophyta</taxon>
        <taxon>Magnoliopsida</taxon>
        <taxon>eudicotyledons</taxon>
        <taxon>Gunneridae</taxon>
        <taxon>Pentapetalae</taxon>
        <taxon>rosids</taxon>
        <taxon>malvids</taxon>
        <taxon>Malvales</taxon>
        <taxon>Malvaceae</taxon>
        <taxon>Grewioideae</taxon>
        <taxon>Apeibeae</taxon>
        <taxon>Corchorus</taxon>
    </lineage>
</organism>
<keyword evidence="2" id="KW-1185">Reference proteome</keyword>
<name>A0A1R3IMH9_COCAP</name>
<sequence>TDPAVQSNDRMVPPQTTLVTTLIFPSMLATWSPYIKSNKLLVSIHSLKSNP</sequence>
<dbReference type="EMBL" id="AWWV01009831">
    <property type="protein sequence ID" value="OMO83788.1"/>
    <property type="molecule type" value="Genomic_DNA"/>
</dbReference>
<proteinExistence type="predicted"/>
<dbReference type="Gramene" id="OMO83788">
    <property type="protein sequence ID" value="OMO83788"/>
    <property type="gene ID" value="CCACVL1_11174"/>
</dbReference>
<reference evidence="1 2" key="1">
    <citation type="submission" date="2013-09" db="EMBL/GenBank/DDBJ databases">
        <title>Corchorus capsularis genome sequencing.</title>
        <authorList>
            <person name="Alam M."/>
            <person name="Haque M.S."/>
            <person name="Islam M.S."/>
            <person name="Emdad E.M."/>
            <person name="Islam M.M."/>
            <person name="Ahmed B."/>
            <person name="Halim A."/>
            <person name="Hossen Q.M.M."/>
            <person name="Hossain M.Z."/>
            <person name="Ahmed R."/>
            <person name="Khan M.M."/>
            <person name="Islam R."/>
            <person name="Rashid M.M."/>
            <person name="Khan S.A."/>
            <person name="Rahman M.S."/>
            <person name="Alam M."/>
        </authorList>
    </citation>
    <scope>NUCLEOTIDE SEQUENCE [LARGE SCALE GENOMIC DNA]</scope>
    <source>
        <strain evidence="2">cv. CVL-1</strain>
        <tissue evidence="1">Whole seedling</tissue>
    </source>
</reference>
<feature type="non-terminal residue" evidence="1">
    <location>
        <position position="1"/>
    </location>
</feature>
<dbReference type="Proteomes" id="UP000188268">
    <property type="component" value="Unassembled WGS sequence"/>
</dbReference>